<name>A0A7X2N3S4_9FIRM</name>
<dbReference type="InterPro" id="IPR029149">
    <property type="entry name" value="Creatin/AminoP/Spt16_N"/>
</dbReference>
<dbReference type="PANTHER" id="PTHR43763:SF6">
    <property type="entry name" value="XAA-PRO AMINOPEPTIDASE 1"/>
    <property type="match status" value="1"/>
</dbReference>
<reference evidence="7 8" key="1">
    <citation type="submission" date="2019-08" db="EMBL/GenBank/DDBJ databases">
        <title>In-depth cultivation of the pig gut microbiome towards novel bacterial diversity and tailored functional studies.</title>
        <authorList>
            <person name="Wylensek D."/>
            <person name="Hitch T.C.A."/>
            <person name="Clavel T."/>
        </authorList>
    </citation>
    <scope>NUCLEOTIDE SEQUENCE [LARGE SCALE GENOMIC DNA]</scope>
    <source>
        <strain evidence="7 8">LKV-178-WT-2G</strain>
    </source>
</reference>
<sequence length="570" mass="66580">MNIDQKIQAIQALMKKKNIDTYYVSTRDDHNSEFIHPYFRCIEYLTGFTGSNAHLIITDKECRFYTDGRYTIQAKKELKDTCIQIIEDENFLQYLKTRKHIGLDGKKVTKSFVDEIGSVTSIDFISEIWNDRPDFPMVPIFILDEKYAGKSFEEKREEVLKRCKSNIHLLTNLDDIAWLLNCRGYDATSNPVFLSYLLLNSNQTVLYIKKDKIKDDSYFKNHHIQIKDYLEIYKDIKQIQEPVTVDENQVNYELISKIKHPVFQTNPSELIKACKNKIEIENIRQCQILDCAALTKFIYWLKTNVRTKTITEYDAVKKLHDFRKVLPGYIEVNYGSICAYNENGAMMHYQPSKDHSSILKPEGSFLVDSGGQYLNGTTDITRTFSLGKVSDEFKKDFTTVLKSHIQLSKTKFLYGCSGIQLDILARQPIWNEDLDYQCGTGHGLGFCLNVHEGPHGIRWYKTDTRKEDTILEEGMVVTNEPGIYKENQYGIRIENDMVVQKGNKNMYGQFMYFETLSYVPIDLDCIDLSLLDKSEIEWLNQYHHKTYQLLSPYLNKEEKEWLKEYTKKLA</sequence>
<dbReference type="Gene3D" id="3.40.350.10">
    <property type="entry name" value="Creatinase/prolidase N-terminal domain"/>
    <property type="match status" value="2"/>
</dbReference>
<keyword evidence="7" id="KW-0031">Aminopeptidase</keyword>
<dbReference type="Pfam" id="PF01321">
    <property type="entry name" value="Creatinase_N"/>
    <property type="match status" value="1"/>
</dbReference>
<dbReference type="AlphaFoldDB" id="A0A7X2N3S4"/>
<dbReference type="Gene3D" id="3.90.230.10">
    <property type="entry name" value="Creatinase/methionine aminopeptidase superfamily"/>
    <property type="match status" value="1"/>
</dbReference>
<dbReference type="RefSeq" id="WP_154460663.1">
    <property type="nucleotide sequence ID" value="NZ_VUMM01000015.1"/>
</dbReference>
<dbReference type="InterPro" id="IPR032416">
    <property type="entry name" value="Peptidase_M24_C"/>
</dbReference>
<dbReference type="InterPro" id="IPR000587">
    <property type="entry name" value="Creatinase_N"/>
</dbReference>
<dbReference type="GO" id="GO:0046872">
    <property type="term" value="F:metal ion binding"/>
    <property type="evidence" value="ECO:0007669"/>
    <property type="project" value="UniProtKB-KW"/>
</dbReference>
<feature type="domain" description="Peptidase M24" evidence="4">
    <location>
        <begin position="281"/>
        <end position="500"/>
    </location>
</feature>
<dbReference type="SUPFAM" id="SSF53092">
    <property type="entry name" value="Creatinase/prolidase N-terminal domain"/>
    <property type="match status" value="1"/>
</dbReference>
<dbReference type="InterPro" id="IPR036005">
    <property type="entry name" value="Creatinase/aminopeptidase-like"/>
</dbReference>
<keyword evidence="8" id="KW-1185">Reference proteome</keyword>
<dbReference type="Pfam" id="PF16189">
    <property type="entry name" value="Creatinase_N_2"/>
    <property type="match status" value="1"/>
</dbReference>
<evidence type="ECO:0000259" key="4">
    <source>
        <dbReference type="Pfam" id="PF00557"/>
    </source>
</evidence>
<organism evidence="7 8">
    <name type="scientific">Floccifex porci</name>
    <dbReference type="NCBI Taxonomy" id="2606629"/>
    <lineage>
        <taxon>Bacteria</taxon>
        <taxon>Bacillati</taxon>
        <taxon>Bacillota</taxon>
        <taxon>Erysipelotrichia</taxon>
        <taxon>Erysipelotrichales</taxon>
        <taxon>Erysipelotrichaceae</taxon>
        <taxon>Floccifex</taxon>
    </lineage>
</organism>
<dbReference type="InterPro" id="IPR000994">
    <property type="entry name" value="Pept_M24"/>
</dbReference>
<gene>
    <name evidence="7" type="ORF">FYJ50_07470</name>
</gene>
<protein>
    <submittedName>
        <fullName evidence="7">Aminopeptidase P family protein</fullName>
    </submittedName>
</protein>
<dbReference type="Pfam" id="PF00557">
    <property type="entry name" value="Peptidase_M24"/>
    <property type="match status" value="1"/>
</dbReference>
<evidence type="ECO:0000259" key="6">
    <source>
        <dbReference type="Pfam" id="PF16188"/>
    </source>
</evidence>
<evidence type="ECO:0000256" key="2">
    <source>
        <dbReference type="ARBA" id="ARBA00022723"/>
    </source>
</evidence>
<evidence type="ECO:0000313" key="8">
    <source>
        <dbReference type="Proteomes" id="UP000470082"/>
    </source>
</evidence>
<dbReference type="SUPFAM" id="SSF55920">
    <property type="entry name" value="Creatinase/aminopeptidase"/>
    <property type="match status" value="1"/>
</dbReference>
<dbReference type="Proteomes" id="UP000470082">
    <property type="component" value="Unassembled WGS sequence"/>
</dbReference>
<dbReference type="CDD" id="cd01085">
    <property type="entry name" value="APP"/>
    <property type="match status" value="1"/>
</dbReference>
<accession>A0A7X2N3S4</accession>
<evidence type="ECO:0000256" key="1">
    <source>
        <dbReference type="ARBA" id="ARBA00008766"/>
    </source>
</evidence>
<dbReference type="PANTHER" id="PTHR43763">
    <property type="entry name" value="XAA-PRO AMINOPEPTIDASE 1"/>
    <property type="match status" value="1"/>
</dbReference>
<comment type="similarity">
    <text evidence="1">Belongs to the peptidase M24B family.</text>
</comment>
<keyword evidence="7" id="KW-0645">Protease</keyword>
<dbReference type="InterPro" id="IPR033740">
    <property type="entry name" value="Pept_M24B"/>
</dbReference>
<dbReference type="InterPro" id="IPR050422">
    <property type="entry name" value="X-Pro_aminopeptidase_P"/>
</dbReference>
<dbReference type="Pfam" id="PF16188">
    <property type="entry name" value="Peptidase_M24_C"/>
    <property type="match status" value="1"/>
</dbReference>
<proteinExistence type="inferred from homology"/>
<dbReference type="GO" id="GO:0070006">
    <property type="term" value="F:metalloaminopeptidase activity"/>
    <property type="evidence" value="ECO:0007669"/>
    <property type="project" value="InterPro"/>
</dbReference>
<comment type="caution">
    <text evidence="7">The sequence shown here is derived from an EMBL/GenBank/DDBJ whole genome shotgun (WGS) entry which is preliminary data.</text>
</comment>
<dbReference type="GO" id="GO:0005737">
    <property type="term" value="C:cytoplasm"/>
    <property type="evidence" value="ECO:0007669"/>
    <property type="project" value="UniProtKB-ARBA"/>
</dbReference>
<dbReference type="FunFam" id="3.90.230.10:FF:000009">
    <property type="entry name" value="xaa-Pro aminopeptidase 2"/>
    <property type="match status" value="1"/>
</dbReference>
<feature type="domain" description="Peptidase M24 C-terminal" evidence="6">
    <location>
        <begin position="509"/>
        <end position="569"/>
    </location>
</feature>
<evidence type="ECO:0000259" key="5">
    <source>
        <dbReference type="Pfam" id="PF01321"/>
    </source>
</evidence>
<feature type="domain" description="Creatinase N-terminal" evidence="5">
    <location>
        <begin position="7"/>
        <end position="116"/>
    </location>
</feature>
<evidence type="ECO:0000256" key="3">
    <source>
        <dbReference type="ARBA" id="ARBA00022801"/>
    </source>
</evidence>
<keyword evidence="2" id="KW-0479">Metal-binding</keyword>
<dbReference type="EMBL" id="VUMM01000015">
    <property type="protein sequence ID" value="MSS01930.1"/>
    <property type="molecule type" value="Genomic_DNA"/>
</dbReference>
<evidence type="ECO:0000313" key="7">
    <source>
        <dbReference type="EMBL" id="MSS01930.1"/>
    </source>
</evidence>
<keyword evidence="3" id="KW-0378">Hydrolase</keyword>